<dbReference type="AlphaFoldDB" id="E4UDH0"/>
<protein>
    <submittedName>
        <fullName evidence="1">Uncharacterized protein</fullName>
    </submittedName>
</protein>
<reference evidence="2" key="1">
    <citation type="submission" date="2010-11" db="EMBL/GenBank/DDBJ databases">
        <title>Complete genome sequence of Candidatus Liberibacter solanacearum CLso-ZC1.</title>
        <authorList>
            <person name="Lin H."/>
            <person name="Doddapaneni H.V."/>
            <person name="Lou B."/>
            <person name="Civerolo E.L."/>
            <person name="Chen C."/>
            <person name="Duan Y."/>
            <person name="Zhou L."/>
            <person name="Glynn J."/>
        </authorList>
    </citation>
    <scope>NUCLEOTIDE SEQUENCE [LARGE SCALE GENOMIC DNA]</scope>
    <source>
        <strain evidence="2">CLso-ZC1</strain>
    </source>
</reference>
<dbReference type="HOGENOM" id="CLU_3154455_0_0_5"/>
<sequence length="48" mass="5624">MYLYLVYAIKLFLNKVPFSFERVAKILEKGLGFNNRGANGSYKDYWGK</sequence>
<evidence type="ECO:0000313" key="2">
    <source>
        <dbReference type="Proteomes" id="UP000007038"/>
    </source>
</evidence>
<gene>
    <name evidence="1" type="ordered locus">CKC_04495</name>
</gene>
<accession>E4UDH0</accession>
<dbReference type="Proteomes" id="UP000007038">
    <property type="component" value="Chromosome"/>
</dbReference>
<name>E4UDH0_LIBSC</name>
<dbReference type="STRING" id="658172.CKC_04495"/>
<reference key="2">
    <citation type="submission" date="2010-11" db="EMBL/GenBank/DDBJ databases">
        <authorList>
            <person name="Lin H."/>
            <person name="Doddapaneni H.V."/>
            <person name="Lou B."/>
            <person name="Civerolo E.L."/>
            <person name="Chen C."/>
            <person name="Duan Y."/>
            <person name="Zhou L."/>
            <person name="Glynn J."/>
        </authorList>
    </citation>
    <scope>NUCLEOTIDE SEQUENCE</scope>
    <source>
        <strain>CLso-ZC1</strain>
    </source>
</reference>
<proteinExistence type="predicted"/>
<dbReference type="KEGG" id="lso:CKC_04495"/>
<dbReference type="EMBL" id="CP002371">
    <property type="protein sequence ID" value="ADR52648.1"/>
    <property type="molecule type" value="Genomic_DNA"/>
</dbReference>
<reference evidence="1 2" key="3">
    <citation type="journal article" date="2011" name="PLoS ONE">
        <title>The Complete Genome Sequence of 'Candidatus Liberibacter solanacearum', the Bacterium Associated with Potato Zebra Chip Disease.</title>
        <authorList>
            <person name="Lin H."/>
            <person name="Lou B."/>
            <person name="Glynn J.M."/>
            <person name="Doddapaneni H."/>
            <person name="Civerolo E.L."/>
            <person name="Chen C."/>
            <person name="Duan Y."/>
            <person name="Zhou L."/>
            <person name="Vahling C.M."/>
        </authorList>
    </citation>
    <scope>NUCLEOTIDE SEQUENCE [LARGE SCALE GENOMIC DNA]</scope>
    <source>
        <strain evidence="1 2">CLso-ZC1</strain>
    </source>
</reference>
<evidence type="ECO:0000313" key="1">
    <source>
        <dbReference type="EMBL" id="ADR52648.1"/>
    </source>
</evidence>
<organism evidence="1 2">
    <name type="scientific">Liberibacter solanacearum (strain CLso-ZC1)</name>
    <dbReference type="NCBI Taxonomy" id="658172"/>
    <lineage>
        <taxon>Bacteria</taxon>
        <taxon>Pseudomonadati</taxon>
        <taxon>Pseudomonadota</taxon>
        <taxon>Alphaproteobacteria</taxon>
        <taxon>Hyphomicrobiales</taxon>
        <taxon>Rhizobiaceae</taxon>
        <taxon>Liberibacter</taxon>
    </lineage>
</organism>